<dbReference type="STRING" id="1193051.LEP1GSC017_0229"/>
<evidence type="ECO:0000313" key="6">
    <source>
        <dbReference type="Proteomes" id="UP000294684"/>
    </source>
</evidence>
<keyword evidence="2" id="KW-0472">Membrane</keyword>
<comment type="caution">
    <text evidence="5">The sequence shown here is derived from an EMBL/GenBank/DDBJ whole genome shotgun (WGS) entry which is preliminary data.</text>
</comment>
<reference evidence="5 6" key="1">
    <citation type="submission" date="2019-03" db="EMBL/GenBank/DDBJ databases">
        <title>Genomic Encyclopedia of Archaeal and Bacterial Type Strains, Phase II (KMG-II): from individual species to whole genera.</title>
        <authorList>
            <person name="Goeker M."/>
        </authorList>
    </citation>
    <scope>NUCLEOTIDE SEQUENCE [LARGE SCALE GENOMIC DNA]</scope>
    <source>
        <strain evidence="5 6">DSM 21537</strain>
    </source>
</reference>
<dbReference type="InterPro" id="IPR046024">
    <property type="entry name" value="DUF5982"/>
</dbReference>
<dbReference type="GO" id="GO:0019867">
    <property type="term" value="C:outer membrane"/>
    <property type="evidence" value="ECO:0007669"/>
    <property type="project" value="InterPro"/>
</dbReference>
<dbReference type="Pfam" id="PF19412">
    <property type="entry name" value="DUF5982"/>
    <property type="match status" value="1"/>
</dbReference>
<gene>
    <name evidence="5" type="ORF">CLV96_2993</name>
</gene>
<proteinExistence type="predicted"/>
<dbReference type="Pfam" id="PF01103">
    <property type="entry name" value="Omp85"/>
    <property type="match status" value="1"/>
</dbReference>
<evidence type="ECO:0000259" key="4">
    <source>
        <dbReference type="Pfam" id="PF19412"/>
    </source>
</evidence>
<organism evidence="5 6">
    <name type="scientific">Leptospira meyeri</name>
    <dbReference type="NCBI Taxonomy" id="29508"/>
    <lineage>
        <taxon>Bacteria</taxon>
        <taxon>Pseudomonadati</taxon>
        <taxon>Spirochaetota</taxon>
        <taxon>Spirochaetia</taxon>
        <taxon>Leptospirales</taxon>
        <taxon>Leptospiraceae</taxon>
        <taxon>Leptospira</taxon>
    </lineage>
</organism>
<feature type="domain" description="Bacterial surface antigen (D15)" evidence="3">
    <location>
        <begin position="245"/>
        <end position="475"/>
    </location>
</feature>
<feature type="domain" description="DUF5982" evidence="4">
    <location>
        <begin position="33"/>
        <end position="95"/>
    </location>
</feature>
<dbReference type="PANTHER" id="PTHR34597:SF3">
    <property type="entry name" value="OUTER MEMBRANE TRANSPORTER CDIB"/>
    <property type="match status" value="1"/>
</dbReference>
<dbReference type="Gene3D" id="2.40.160.50">
    <property type="entry name" value="membrane protein fhac: a member of the omp85/tpsb transporter family"/>
    <property type="match status" value="1"/>
</dbReference>
<comment type="subcellular location">
    <subcellularLocation>
        <location evidence="1">Membrane</location>
    </subcellularLocation>
</comment>
<evidence type="ECO:0000256" key="1">
    <source>
        <dbReference type="ARBA" id="ARBA00004370"/>
    </source>
</evidence>
<evidence type="ECO:0000313" key="5">
    <source>
        <dbReference type="EMBL" id="TDY68479.1"/>
    </source>
</evidence>
<dbReference type="GO" id="GO:0008320">
    <property type="term" value="F:protein transmembrane transporter activity"/>
    <property type="evidence" value="ECO:0007669"/>
    <property type="project" value="TreeGrafter"/>
</dbReference>
<evidence type="ECO:0000256" key="2">
    <source>
        <dbReference type="ARBA" id="ARBA00023136"/>
    </source>
</evidence>
<dbReference type="InterPro" id="IPR051544">
    <property type="entry name" value="TPS_OM_transporter"/>
</dbReference>
<keyword evidence="6" id="KW-1185">Reference proteome</keyword>
<accession>A0A4R8MSW2</accession>
<dbReference type="NCBIfam" id="NF047779">
    <property type="entry name" value="Omp85_fam"/>
    <property type="match status" value="1"/>
</dbReference>
<dbReference type="AlphaFoldDB" id="A0A4R8MSW2"/>
<dbReference type="EMBL" id="SORO01000002">
    <property type="protein sequence ID" value="TDY68479.1"/>
    <property type="molecule type" value="Genomic_DNA"/>
</dbReference>
<evidence type="ECO:0000259" key="3">
    <source>
        <dbReference type="Pfam" id="PF01103"/>
    </source>
</evidence>
<dbReference type="Proteomes" id="UP000294684">
    <property type="component" value="Unassembled WGS sequence"/>
</dbReference>
<dbReference type="PANTHER" id="PTHR34597">
    <property type="entry name" value="SLR1661 PROTEIN"/>
    <property type="match status" value="1"/>
</dbReference>
<name>A0A4R8MSW2_LEPME</name>
<dbReference type="GO" id="GO:0046819">
    <property type="term" value="P:protein secretion by the type V secretion system"/>
    <property type="evidence" value="ECO:0007669"/>
    <property type="project" value="TreeGrafter"/>
</dbReference>
<protein>
    <submittedName>
        <fullName evidence="5">Surface antigen-like protein</fullName>
    </submittedName>
</protein>
<dbReference type="GO" id="GO:0098046">
    <property type="term" value="C:type V protein secretion system complex"/>
    <property type="evidence" value="ECO:0007669"/>
    <property type="project" value="TreeGrafter"/>
</dbReference>
<dbReference type="InterPro" id="IPR000184">
    <property type="entry name" value="Bac_surfAg_D15"/>
</dbReference>
<sequence length="475" mass="54831">MHYRNLISLLVSLSIGISIPWGIDAEERKSDVPEWLGEFKKLDEKELANKKEGWYATGLPLFGNDAVNGSGLGILANIFYNGTKADSSFKYTPYEHMFNVGIYRTNRGTQNNYLAWDAPYFADTAFRLRAYVGHDASFYNQYFGVGTESLEPLYFKDRNVDGSRITRNATYSDFENANSYTRNRGPGKEFTSNQHYHDYQFDTTYGQFAADKTIFQVFRVWGGVEFSKNTVRRYDGTSTEGREPLTNLRVPAIEDSSKLTEDASSGKIIGVNGGNLNYVRAGIAYDTRDYEPDPDRGWLIEYNINKAERTIGSDFNYIRHFAQAKNFYQPFPKLFEEFVIAQRVALTKIEGEVPFFEYRYLFSIDGPFGALGGQNTLRGYRQERFFGPVIGFYNLELRYRVGSFSLWDQFFQLSIVPFYDVGRVWDKLRDVNTLDYKHARGVGLRLIWNQATVILFDYAYSREDQLFYVDIGHTF</sequence>